<dbReference type="InterPro" id="IPR045584">
    <property type="entry name" value="Pilin-like"/>
</dbReference>
<keyword evidence="5" id="KW-0997">Cell inner membrane</keyword>
<evidence type="ECO:0000256" key="8">
    <source>
        <dbReference type="ARBA" id="ARBA00023136"/>
    </source>
</evidence>
<comment type="subcellular location">
    <subcellularLocation>
        <location evidence="1">Cell inner membrane</location>
        <topology evidence="1">Single-pass membrane protein</topology>
    </subcellularLocation>
</comment>
<keyword evidence="8 11" id="KW-0472">Membrane</keyword>
<evidence type="ECO:0000256" key="7">
    <source>
        <dbReference type="ARBA" id="ARBA00022989"/>
    </source>
</evidence>
<dbReference type="PROSITE" id="PS00409">
    <property type="entry name" value="PROKAR_NTER_METHYL"/>
    <property type="match status" value="1"/>
</dbReference>
<evidence type="ECO:0000256" key="5">
    <source>
        <dbReference type="ARBA" id="ARBA00022519"/>
    </source>
</evidence>
<keyword evidence="6 11" id="KW-0812">Transmembrane</keyword>
<accession>A0A927C2N1</accession>
<keyword evidence="4" id="KW-0488">Methylation</keyword>
<keyword evidence="3" id="KW-1003">Cell membrane</keyword>
<evidence type="ECO:0000256" key="11">
    <source>
        <dbReference type="SAM" id="Phobius"/>
    </source>
</evidence>
<evidence type="ECO:0000256" key="1">
    <source>
        <dbReference type="ARBA" id="ARBA00004377"/>
    </source>
</evidence>
<name>A0A927C2N1_9GAMM</name>
<keyword evidence="7 11" id="KW-1133">Transmembrane helix</keyword>
<comment type="similarity">
    <text evidence="9">Belongs to the GSP H family.</text>
</comment>
<feature type="domain" description="General secretion pathway GspH" evidence="12">
    <location>
        <begin position="49"/>
        <end position="159"/>
    </location>
</feature>
<evidence type="ECO:0000259" key="12">
    <source>
        <dbReference type="Pfam" id="PF12019"/>
    </source>
</evidence>
<dbReference type="NCBIfam" id="TIGR02532">
    <property type="entry name" value="IV_pilin_GFxxxE"/>
    <property type="match status" value="1"/>
</dbReference>
<dbReference type="EMBL" id="JACXLD010000003">
    <property type="protein sequence ID" value="MBD2858717.1"/>
    <property type="molecule type" value="Genomic_DNA"/>
</dbReference>
<dbReference type="Pfam" id="PF07963">
    <property type="entry name" value="N_methyl"/>
    <property type="match status" value="1"/>
</dbReference>
<dbReference type="RefSeq" id="WP_190763847.1">
    <property type="nucleotide sequence ID" value="NZ_JACXLD010000003.1"/>
</dbReference>
<sequence>MDCHLPPERVAGFTLIELIVVISVLGILATIAVPNMQDFIVSSRAHAEVRSLSRFIAAARAEAIARGQVVNISPIADSWSEGWQSWIDENGNGELDSGETLKTQSAISSHAAILVSRSGSPVDKFNFSSEGFLGGVAEISLQYRSSPEVCSLDRNLTLNLSGLLSTTERVCS</sequence>
<evidence type="ECO:0000256" key="2">
    <source>
        <dbReference type="ARBA" id="ARBA00021549"/>
    </source>
</evidence>
<dbReference type="GO" id="GO:0015627">
    <property type="term" value="C:type II protein secretion system complex"/>
    <property type="evidence" value="ECO:0007669"/>
    <property type="project" value="InterPro"/>
</dbReference>
<evidence type="ECO:0000313" key="13">
    <source>
        <dbReference type="EMBL" id="MBD2858717.1"/>
    </source>
</evidence>
<feature type="transmembrane region" description="Helical" evidence="11">
    <location>
        <begin position="12"/>
        <end position="34"/>
    </location>
</feature>
<dbReference type="AlphaFoldDB" id="A0A927C2N1"/>
<dbReference type="GO" id="GO:0005886">
    <property type="term" value="C:plasma membrane"/>
    <property type="evidence" value="ECO:0007669"/>
    <property type="project" value="UniProtKB-SubCell"/>
</dbReference>
<dbReference type="GO" id="GO:0015628">
    <property type="term" value="P:protein secretion by the type II secretion system"/>
    <property type="evidence" value="ECO:0007669"/>
    <property type="project" value="InterPro"/>
</dbReference>
<dbReference type="Proteomes" id="UP000610558">
    <property type="component" value="Unassembled WGS sequence"/>
</dbReference>
<comment type="caution">
    <text evidence="13">The sequence shown here is derived from an EMBL/GenBank/DDBJ whole genome shotgun (WGS) entry which is preliminary data.</text>
</comment>
<evidence type="ECO:0000256" key="4">
    <source>
        <dbReference type="ARBA" id="ARBA00022481"/>
    </source>
</evidence>
<protein>
    <recommendedName>
        <fullName evidence="2">Type II secretion system protein H</fullName>
    </recommendedName>
    <alternativeName>
        <fullName evidence="10">General secretion pathway protein H</fullName>
    </alternativeName>
</protein>
<evidence type="ECO:0000256" key="6">
    <source>
        <dbReference type="ARBA" id="ARBA00022692"/>
    </source>
</evidence>
<dbReference type="InterPro" id="IPR022346">
    <property type="entry name" value="T2SS_GspH"/>
</dbReference>
<gene>
    <name evidence="13" type="ORF">IB286_06800</name>
</gene>
<organism evidence="13 14">
    <name type="scientific">Spongiibacter pelagi</name>
    <dbReference type="NCBI Taxonomy" id="2760804"/>
    <lineage>
        <taxon>Bacteria</taxon>
        <taxon>Pseudomonadati</taxon>
        <taxon>Pseudomonadota</taxon>
        <taxon>Gammaproteobacteria</taxon>
        <taxon>Cellvibrionales</taxon>
        <taxon>Spongiibacteraceae</taxon>
        <taxon>Spongiibacter</taxon>
    </lineage>
</organism>
<evidence type="ECO:0000256" key="9">
    <source>
        <dbReference type="ARBA" id="ARBA00025772"/>
    </source>
</evidence>
<keyword evidence="14" id="KW-1185">Reference proteome</keyword>
<reference evidence="13" key="1">
    <citation type="submission" date="2020-09" db="EMBL/GenBank/DDBJ databases">
        <authorList>
            <person name="Yoon J.-W."/>
        </authorList>
    </citation>
    <scope>NUCLEOTIDE SEQUENCE</scope>
    <source>
        <strain evidence="13">KMU-158</strain>
    </source>
</reference>
<evidence type="ECO:0000256" key="3">
    <source>
        <dbReference type="ARBA" id="ARBA00022475"/>
    </source>
</evidence>
<dbReference type="Pfam" id="PF12019">
    <property type="entry name" value="GspH"/>
    <property type="match status" value="1"/>
</dbReference>
<proteinExistence type="inferred from homology"/>
<dbReference type="InterPro" id="IPR012902">
    <property type="entry name" value="N_methyl_site"/>
</dbReference>
<dbReference type="Gene3D" id="3.55.40.10">
    <property type="entry name" value="minor pseudopilin epsh domain"/>
    <property type="match status" value="1"/>
</dbReference>
<evidence type="ECO:0000313" key="14">
    <source>
        <dbReference type="Proteomes" id="UP000610558"/>
    </source>
</evidence>
<evidence type="ECO:0000256" key="10">
    <source>
        <dbReference type="ARBA" id="ARBA00030775"/>
    </source>
</evidence>
<dbReference type="SUPFAM" id="SSF54523">
    <property type="entry name" value="Pili subunits"/>
    <property type="match status" value="1"/>
</dbReference>